<dbReference type="PANTHER" id="PTHR11136">
    <property type="entry name" value="FOLYLPOLYGLUTAMATE SYNTHASE-RELATED"/>
    <property type="match status" value="1"/>
</dbReference>
<dbReference type="InterPro" id="IPR004101">
    <property type="entry name" value="Mur_ligase_C"/>
</dbReference>
<dbReference type="GO" id="GO:0008841">
    <property type="term" value="F:dihydrofolate synthase activity"/>
    <property type="evidence" value="ECO:0007669"/>
    <property type="project" value="TreeGrafter"/>
</dbReference>
<keyword evidence="4" id="KW-0547">Nucleotide-binding</keyword>
<dbReference type="InterPro" id="IPR001645">
    <property type="entry name" value="Folylpolyglutamate_synth"/>
</dbReference>
<feature type="domain" description="Mur ligase central" evidence="8">
    <location>
        <begin position="56"/>
        <end position="286"/>
    </location>
</feature>
<accession>A0A6J7G8G3</accession>
<proteinExistence type="inferred from homology"/>
<keyword evidence="2" id="KW-0436">Ligase</keyword>
<dbReference type="PANTHER" id="PTHR11136:SF0">
    <property type="entry name" value="DIHYDROFOLATE SYNTHETASE-RELATED"/>
    <property type="match status" value="1"/>
</dbReference>
<dbReference type="SUPFAM" id="SSF53244">
    <property type="entry name" value="MurD-like peptide ligases, peptide-binding domain"/>
    <property type="match status" value="1"/>
</dbReference>
<dbReference type="InterPro" id="IPR013221">
    <property type="entry name" value="Mur_ligase_cen"/>
</dbReference>
<dbReference type="GO" id="GO:0005737">
    <property type="term" value="C:cytoplasm"/>
    <property type="evidence" value="ECO:0007669"/>
    <property type="project" value="TreeGrafter"/>
</dbReference>
<evidence type="ECO:0000313" key="9">
    <source>
        <dbReference type="EMBL" id="CAB4900333.1"/>
    </source>
</evidence>
<gene>
    <name evidence="9" type="ORF">UFOPK3516_00902</name>
</gene>
<comment type="similarity">
    <text evidence="1">Belongs to the folylpolyglutamate synthase family.</text>
</comment>
<dbReference type="SUPFAM" id="SSF53623">
    <property type="entry name" value="MurD-like peptide ligases, catalytic domain"/>
    <property type="match status" value="1"/>
</dbReference>
<protein>
    <submittedName>
        <fullName evidence="9">Unannotated protein</fullName>
    </submittedName>
</protein>
<dbReference type="Gene3D" id="3.40.1190.10">
    <property type="entry name" value="Mur-like, catalytic domain"/>
    <property type="match status" value="1"/>
</dbReference>
<dbReference type="Pfam" id="PF02875">
    <property type="entry name" value="Mur_ligase_C"/>
    <property type="match status" value="1"/>
</dbReference>
<evidence type="ECO:0000256" key="5">
    <source>
        <dbReference type="ARBA" id="ARBA00022840"/>
    </source>
</evidence>
<dbReference type="EMBL" id="CAFBMB010000060">
    <property type="protein sequence ID" value="CAB4900333.1"/>
    <property type="molecule type" value="Genomic_DNA"/>
</dbReference>
<sequence length="453" mass="47865">MSESSEAAEYAHAAQLVYDELLARMGEGEPQPRLEPTRRVVELLGDVHRAYPVIHVAGTNGKTSTARMIEALLRELGLRTGLFTSPHLISFNERLQIDGAPIADDALVANWVDISPYVAMVDAELVAAGEVRLTFFEVLTILAFACFADAPVDVAVVEAGMGGEWDATNVADGVVAVFTPIALDHMERLGPDVESIARTKSGIIKPAAMVVSAPQAPEAERVLRQAAEMTESVINILGTGGTSVVSEVAVGGQLASIKGIADAYDDVFIDLLGDHQAVNAGVAVMATESFLGGARRGLDAHAVAEAFRSVTSPGRLQRIASQPVVIVDSAHNPHGAQSLVEALETYFHLDDVTLVFGVLSDKDHADMLATLSPFVQRVILTTAPSDRAASPDLLAQKISPTTDLDVIVQADPRVAFAEARAYAAMSSKGAVVVTGSISLVGLCMLVALEEKWQ</sequence>
<dbReference type="InterPro" id="IPR036615">
    <property type="entry name" value="Mur_ligase_C_dom_sf"/>
</dbReference>
<evidence type="ECO:0000256" key="4">
    <source>
        <dbReference type="ARBA" id="ARBA00022741"/>
    </source>
</evidence>
<feature type="domain" description="Mur ligase C-terminal" evidence="7">
    <location>
        <begin position="314"/>
        <end position="436"/>
    </location>
</feature>
<dbReference type="Gene3D" id="3.90.190.20">
    <property type="entry name" value="Mur ligase, C-terminal domain"/>
    <property type="match status" value="1"/>
</dbReference>
<evidence type="ECO:0000256" key="3">
    <source>
        <dbReference type="ARBA" id="ARBA00022723"/>
    </source>
</evidence>
<dbReference type="NCBIfam" id="TIGR01499">
    <property type="entry name" value="folC"/>
    <property type="match status" value="1"/>
</dbReference>
<evidence type="ECO:0000259" key="8">
    <source>
        <dbReference type="Pfam" id="PF08245"/>
    </source>
</evidence>
<keyword evidence="3" id="KW-0479">Metal-binding</keyword>
<dbReference type="InterPro" id="IPR036565">
    <property type="entry name" value="Mur-like_cat_sf"/>
</dbReference>
<dbReference type="Pfam" id="PF08245">
    <property type="entry name" value="Mur_ligase_M"/>
    <property type="match status" value="1"/>
</dbReference>
<evidence type="ECO:0000256" key="1">
    <source>
        <dbReference type="ARBA" id="ARBA00008276"/>
    </source>
</evidence>
<dbReference type="GO" id="GO:0005524">
    <property type="term" value="F:ATP binding"/>
    <property type="evidence" value="ECO:0007669"/>
    <property type="project" value="UniProtKB-KW"/>
</dbReference>
<dbReference type="PIRSF" id="PIRSF001563">
    <property type="entry name" value="Folylpolyglu_synth"/>
    <property type="match status" value="1"/>
</dbReference>
<dbReference type="GO" id="GO:0046872">
    <property type="term" value="F:metal ion binding"/>
    <property type="evidence" value="ECO:0007669"/>
    <property type="project" value="UniProtKB-KW"/>
</dbReference>
<evidence type="ECO:0000256" key="6">
    <source>
        <dbReference type="ARBA" id="ARBA00022842"/>
    </source>
</evidence>
<reference evidence="9" key="1">
    <citation type="submission" date="2020-05" db="EMBL/GenBank/DDBJ databases">
        <authorList>
            <person name="Chiriac C."/>
            <person name="Salcher M."/>
            <person name="Ghai R."/>
            <person name="Kavagutti S V."/>
        </authorList>
    </citation>
    <scope>NUCLEOTIDE SEQUENCE</scope>
</reference>
<evidence type="ECO:0000256" key="2">
    <source>
        <dbReference type="ARBA" id="ARBA00022598"/>
    </source>
</evidence>
<keyword evidence="5" id="KW-0067">ATP-binding</keyword>
<keyword evidence="6" id="KW-0460">Magnesium</keyword>
<organism evidence="9">
    <name type="scientific">freshwater metagenome</name>
    <dbReference type="NCBI Taxonomy" id="449393"/>
    <lineage>
        <taxon>unclassified sequences</taxon>
        <taxon>metagenomes</taxon>
        <taxon>ecological metagenomes</taxon>
    </lineage>
</organism>
<dbReference type="GO" id="GO:0004326">
    <property type="term" value="F:tetrahydrofolylpolyglutamate synthase activity"/>
    <property type="evidence" value="ECO:0007669"/>
    <property type="project" value="InterPro"/>
</dbReference>
<evidence type="ECO:0000259" key="7">
    <source>
        <dbReference type="Pfam" id="PF02875"/>
    </source>
</evidence>
<dbReference type="AlphaFoldDB" id="A0A6J7G8G3"/>
<name>A0A6J7G8G3_9ZZZZ</name>